<dbReference type="AlphaFoldDB" id="A0A1N7I9C8"/>
<accession>A0A1N7I9C8</accession>
<name>A0A1N7I9C8_9FLAO</name>
<dbReference type="Proteomes" id="UP000186373">
    <property type="component" value="Unassembled WGS sequence"/>
</dbReference>
<evidence type="ECO:0000313" key="3">
    <source>
        <dbReference type="Proteomes" id="UP000186373"/>
    </source>
</evidence>
<dbReference type="RefSeq" id="WP_076506496.1">
    <property type="nucleotide sequence ID" value="NZ_FTNY01000002.1"/>
</dbReference>
<organism evidence="2 3">
    <name type="scientific">Chryseobacterium shigense</name>
    <dbReference type="NCBI Taxonomy" id="297244"/>
    <lineage>
        <taxon>Bacteria</taxon>
        <taxon>Pseudomonadati</taxon>
        <taxon>Bacteroidota</taxon>
        <taxon>Flavobacteriia</taxon>
        <taxon>Flavobacteriales</taxon>
        <taxon>Weeksellaceae</taxon>
        <taxon>Chryseobacterium group</taxon>
        <taxon>Chryseobacterium</taxon>
    </lineage>
</organism>
<reference evidence="3" key="1">
    <citation type="submission" date="2017-01" db="EMBL/GenBank/DDBJ databases">
        <authorList>
            <person name="Varghese N."/>
            <person name="Submissions S."/>
        </authorList>
    </citation>
    <scope>NUCLEOTIDE SEQUENCE [LARGE SCALE GENOMIC DNA]</scope>
    <source>
        <strain evidence="3">DSM 17126</strain>
    </source>
</reference>
<gene>
    <name evidence="2" type="ORF">SAMN05421639_102704</name>
</gene>
<evidence type="ECO:0000256" key="1">
    <source>
        <dbReference type="SAM" id="MobiDB-lite"/>
    </source>
</evidence>
<feature type="region of interest" description="Disordered" evidence="1">
    <location>
        <begin position="63"/>
        <end position="84"/>
    </location>
</feature>
<dbReference type="EMBL" id="FTNY01000002">
    <property type="protein sequence ID" value="SIS33671.1"/>
    <property type="molecule type" value="Genomic_DNA"/>
</dbReference>
<evidence type="ECO:0000313" key="2">
    <source>
        <dbReference type="EMBL" id="SIS33671.1"/>
    </source>
</evidence>
<keyword evidence="3" id="KW-1185">Reference proteome</keyword>
<sequence length="175" mass="19575">MDTESSLHFSTETLLYIERDSLSLAGDYAGAVVFIANNAEIYGLKSINNAHFIIQQNRKIGDESNAHEKPAKKQPVHTLKSSSPIDPADEKVYLSENSVHSKSSEHFTASTHFSNAAVIPLSNINLKTAMPVPLYFNISRGFLLESSLEKECFFFLIHRLSFDNYKVRPPPCNIT</sequence>
<protein>
    <submittedName>
        <fullName evidence="2">Uncharacterized protein</fullName>
    </submittedName>
</protein>
<proteinExistence type="predicted"/>